<protein>
    <submittedName>
        <fullName evidence="1">Uncharacterized protein</fullName>
    </submittedName>
</protein>
<organism evidence="1 2">
    <name type="scientific">Patella caerulea</name>
    <name type="common">Rayed Mediterranean limpet</name>
    <dbReference type="NCBI Taxonomy" id="87958"/>
    <lineage>
        <taxon>Eukaryota</taxon>
        <taxon>Metazoa</taxon>
        <taxon>Spiralia</taxon>
        <taxon>Lophotrochozoa</taxon>
        <taxon>Mollusca</taxon>
        <taxon>Gastropoda</taxon>
        <taxon>Patellogastropoda</taxon>
        <taxon>Patelloidea</taxon>
        <taxon>Patellidae</taxon>
        <taxon>Patella</taxon>
    </lineage>
</organism>
<dbReference type="EMBL" id="JAZGQO010000013">
    <property type="protein sequence ID" value="KAK6171886.1"/>
    <property type="molecule type" value="Genomic_DNA"/>
</dbReference>
<keyword evidence="2" id="KW-1185">Reference proteome</keyword>
<evidence type="ECO:0000313" key="1">
    <source>
        <dbReference type="EMBL" id="KAK6171886.1"/>
    </source>
</evidence>
<comment type="caution">
    <text evidence="1">The sequence shown here is derived from an EMBL/GenBank/DDBJ whole genome shotgun (WGS) entry which is preliminary data.</text>
</comment>
<gene>
    <name evidence="1" type="ORF">SNE40_018309</name>
</gene>
<evidence type="ECO:0000313" key="2">
    <source>
        <dbReference type="Proteomes" id="UP001347796"/>
    </source>
</evidence>
<accession>A0AAN8J7F5</accession>
<dbReference type="AlphaFoldDB" id="A0AAN8J7F5"/>
<sequence length="112" mass="12606">MPREAFTHQECRLKVCLVCFQKGAGMKAVGPVLLGRKRQFYIENYDQSVIQLPGAICGRCRNLLLKVERGEKALEDLPEPYDFSKILLTAITSPTCKCVLCEIARENTVGWS</sequence>
<dbReference type="Proteomes" id="UP001347796">
    <property type="component" value="Unassembled WGS sequence"/>
</dbReference>
<proteinExistence type="predicted"/>
<reference evidence="1 2" key="1">
    <citation type="submission" date="2024-01" db="EMBL/GenBank/DDBJ databases">
        <title>The genome of the rayed Mediterranean limpet Patella caerulea (Linnaeus, 1758).</title>
        <authorList>
            <person name="Anh-Thu Weber A."/>
            <person name="Halstead-Nussloch G."/>
        </authorList>
    </citation>
    <scope>NUCLEOTIDE SEQUENCE [LARGE SCALE GENOMIC DNA]</scope>
    <source>
        <strain evidence="1">AATW-2023a</strain>
        <tissue evidence="1">Whole specimen</tissue>
    </source>
</reference>
<name>A0AAN8J7F5_PATCE</name>